<gene>
    <name evidence="7" type="ORF">LRAMOSA08436</name>
</gene>
<protein>
    <recommendedName>
        <fullName evidence="8">Cytochrome P450</fullName>
    </recommendedName>
</protein>
<comment type="cofactor">
    <cofactor evidence="4">
        <name>heme</name>
        <dbReference type="ChEBI" id="CHEBI:30413"/>
    </cofactor>
</comment>
<evidence type="ECO:0000256" key="3">
    <source>
        <dbReference type="ARBA" id="ARBA00023004"/>
    </source>
</evidence>
<dbReference type="Pfam" id="PF00067">
    <property type="entry name" value="p450"/>
    <property type="match status" value="1"/>
</dbReference>
<organism evidence="7">
    <name type="scientific">Lichtheimia ramosa</name>
    <dbReference type="NCBI Taxonomy" id="688394"/>
    <lineage>
        <taxon>Eukaryota</taxon>
        <taxon>Fungi</taxon>
        <taxon>Fungi incertae sedis</taxon>
        <taxon>Mucoromycota</taxon>
        <taxon>Mucoromycotina</taxon>
        <taxon>Mucoromycetes</taxon>
        <taxon>Mucorales</taxon>
        <taxon>Lichtheimiaceae</taxon>
        <taxon>Lichtheimia</taxon>
    </lineage>
</organism>
<evidence type="ECO:0000256" key="1">
    <source>
        <dbReference type="ARBA" id="ARBA00022723"/>
    </source>
</evidence>
<dbReference type="OrthoDB" id="1470350at2759"/>
<keyword evidence="1 4" id="KW-0479">Metal-binding</keyword>
<dbReference type="EMBL" id="LK023318">
    <property type="protein sequence ID" value="CDS05908.1"/>
    <property type="molecule type" value="Genomic_DNA"/>
</dbReference>
<dbReference type="PROSITE" id="PS00086">
    <property type="entry name" value="CYTOCHROME_P450"/>
    <property type="match status" value="1"/>
</dbReference>
<dbReference type="Gene3D" id="1.10.630.10">
    <property type="entry name" value="Cytochrome P450"/>
    <property type="match status" value="1"/>
</dbReference>
<keyword evidence="2 5" id="KW-0560">Oxidoreductase</keyword>
<dbReference type="PANTHER" id="PTHR46300">
    <property type="entry name" value="P450, PUTATIVE (EUROFUNG)-RELATED-RELATED"/>
    <property type="match status" value="1"/>
</dbReference>
<evidence type="ECO:0000256" key="4">
    <source>
        <dbReference type="PIRSR" id="PIRSR602401-1"/>
    </source>
</evidence>
<keyword evidence="3 4" id="KW-0408">Iron</keyword>
<keyword evidence="4 5" id="KW-0349">Heme</keyword>
<feature type="transmembrane region" description="Helical" evidence="6">
    <location>
        <begin position="12"/>
        <end position="33"/>
    </location>
</feature>
<evidence type="ECO:0008006" key="8">
    <source>
        <dbReference type="Google" id="ProtNLM"/>
    </source>
</evidence>
<dbReference type="AlphaFoldDB" id="A0A077WFM7"/>
<evidence type="ECO:0000256" key="6">
    <source>
        <dbReference type="SAM" id="Phobius"/>
    </source>
</evidence>
<evidence type="ECO:0000313" key="7">
    <source>
        <dbReference type="EMBL" id="CDS05908.1"/>
    </source>
</evidence>
<dbReference type="InterPro" id="IPR017972">
    <property type="entry name" value="Cyt_P450_CS"/>
</dbReference>
<dbReference type="GO" id="GO:0004497">
    <property type="term" value="F:monooxygenase activity"/>
    <property type="evidence" value="ECO:0007669"/>
    <property type="project" value="UniProtKB-KW"/>
</dbReference>
<dbReference type="PANTHER" id="PTHR46300:SF11">
    <property type="entry name" value="OXIDOREDUCTASE, PUTATIVE-RELATED"/>
    <property type="match status" value="1"/>
</dbReference>
<keyword evidence="6" id="KW-0472">Membrane</keyword>
<dbReference type="GO" id="GO:0016705">
    <property type="term" value="F:oxidoreductase activity, acting on paired donors, with incorporation or reduction of molecular oxygen"/>
    <property type="evidence" value="ECO:0007669"/>
    <property type="project" value="InterPro"/>
</dbReference>
<evidence type="ECO:0000256" key="2">
    <source>
        <dbReference type="ARBA" id="ARBA00023002"/>
    </source>
</evidence>
<comment type="similarity">
    <text evidence="5">Belongs to the cytochrome P450 family.</text>
</comment>
<name>A0A077WFM7_9FUNG</name>
<evidence type="ECO:0000256" key="5">
    <source>
        <dbReference type="RuleBase" id="RU000461"/>
    </source>
</evidence>
<dbReference type="InterPro" id="IPR001128">
    <property type="entry name" value="Cyt_P450"/>
</dbReference>
<keyword evidence="5" id="KW-0503">Monooxygenase</keyword>
<keyword evidence="6" id="KW-0812">Transmembrane</keyword>
<dbReference type="PRINTS" id="PR00463">
    <property type="entry name" value="EP450I"/>
</dbReference>
<sequence>MDAISYTRNHSLVVSITAATALITSTACIINFWRSWYLKDKARHDGFNKIPIAKGAIPYFGHLFAFPKGENLPTAIVKWQKETGPIMRIYMGVQPIVFVSDALLAHQLMNVHGVKTAHRPDHIYWSMYQSRKQGLAFNDPNICWKKIRQALSKFVSQDYILDHVEAPLCSEVDETLTLLMDTTTHDGQVDVFKPMQLITLNIALMITFAMHATSIHDTLFETLVDYIDRGVEYLGPLGDTSMQLPHLAWMIELFTKNRKAMADFSFKERDPYYYDLVEKALASDQDCFAKAIDAMRDDVHVTKETVMIACHDMIVAVTDPTAASVTWALALLCANPQAQHRMQEEIDAYLASHQGQIPTFADYAELPLVMSGIKECLRVRSIAPFALPHEASQDVEFNGYVIPKGTIIFGNLDTMHEDPNLYDNPHEFIVDRFLDKPTLSSKLSKATPAERDHYAFGWGRRMCPGAYFGEFMMFNLLVRVLAKATIEPAMDKEGKPLYPNIHERQPGDALILPKQSSMRFVPRATTAVQ</sequence>
<reference evidence="7" key="1">
    <citation type="journal article" date="2014" name="Genome Announc.">
        <title>De novo whole-genome sequence and genome annotation of Lichtheimia ramosa.</title>
        <authorList>
            <person name="Linde J."/>
            <person name="Schwartze V."/>
            <person name="Binder U."/>
            <person name="Lass-Florl C."/>
            <person name="Voigt K."/>
            <person name="Horn F."/>
        </authorList>
    </citation>
    <scope>NUCLEOTIDE SEQUENCE</scope>
    <source>
        <strain evidence="7">JMRC FSU:6197</strain>
    </source>
</reference>
<dbReference type="InterPro" id="IPR036396">
    <property type="entry name" value="Cyt_P450_sf"/>
</dbReference>
<feature type="binding site" description="axial binding residue" evidence="4">
    <location>
        <position position="463"/>
    </location>
    <ligand>
        <name>heme</name>
        <dbReference type="ChEBI" id="CHEBI:30413"/>
    </ligand>
    <ligandPart>
        <name>Fe</name>
        <dbReference type="ChEBI" id="CHEBI:18248"/>
    </ligandPart>
</feature>
<proteinExistence type="inferred from homology"/>
<dbReference type="InterPro" id="IPR002401">
    <property type="entry name" value="Cyt_P450_E_grp-I"/>
</dbReference>
<dbReference type="GO" id="GO:0005506">
    <property type="term" value="F:iron ion binding"/>
    <property type="evidence" value="ECO:0007669"/>
    <property type="project" value="InterPro"/>
</dbReference>
<dbReference type="InterPro" id="IPR050364">
    <property type="entry name" value="Cytochrome_P450_fung"/>
</dbReference>
<keyword evidence="6" id="KW-1133">Transmembrane helix</keyword>
<dbReference type="GO" id="GO:0020037">
    <property type="term" value="F:heme binding"/>
    <property type="evidence" value="ECO:0007669"/>
    <property type="project" value="InterPro"/>
</dbReference>
<accession>A0A077WFM7</accession>
<dbReference type="SUPFAM" id="SSF48264">
    <property type="entry name" value="Cytochrome P450"/>
    <property type="match status" value="1"/>
</dbReference>